<evidence type="ECO:0000313" key="1">
    <source>
        <dbReference type="EMBL" id="CAB5023447.1"/>
    </source>
</evidence>
<gene>
    <name evidence="1" type="ORF">UFOPK4061_01531</name>
</gene>
<dbReference type="SUPFAM" id="SSF46689">
    <property type="entry name" value="Homeodomain-like"/>
    <property type="match status" value="1"/>
</dbReference>
<dbReference type="Gene3D" id="1.10.357.10">
    <property type="entry name" value="Tetracycline Repressor, domain 2"/>
    <property type="match status" value="1"/>
</dbReference>
<accession>A0A6J7R0B7</accession>
<dbReference type="EMBL" id="CAFBPD010000293">
    <property type="protein sequence ID" value="CAB5023447.1"/>
    <property type="molecule type" value="Genomic_DNA"/>
</dbReference>
<dbReference type="AlphaFoldDB" id="A0A6J7R0B7"/>
<proteinExistence type="predicted"/>
<sequence>MFSTRPWTTTMDLAPALAHAHWALANPTEPVALPDAVAAHLYDSPFHTDDPRIDLALDNALASIGTIGYQRTRLIDIATKTGISEGFILIRFTTKLGLMRAIIDASYAEGYQAFIDYQERITNEHGPGIAEATAWRQYLDPRISDRQTLGMETDRLSLFNPAMRDITFPQDLAVLDQQLAATPDTDRHTATGRIHLDFATGHGLPTVGLLLPEAWTLPFNTITEPYLQNTP</sequence>
<name>A0A6J7R0B7_9ZZZZ</name>
<dbReference type="InterPro" id="IPR009057">
    <property type="entry name" value="Homeodomain-like_sf"/>
</dbReference>
<reference evidence="1" key="1">
    <citation type="submission" date="2020-05" db="EMBL/GenBank/DDBJ databases">
        <authorList>
            <person name="Chiriac C."/>
            <person name="Salcher M."/>
            <person name="Ghai R."/>
            <person name="Kavagutti S V."/>
        </authorList>
    </citation>
    <scope>NUCLEOTIDE SEQUENCE</scope>
</reference>
<organism evidence="1">
    <name type="scientific">freshwater metagenome</name>
    <dbReference type="NCBI Taxonomy" id="449393"/>
    <lineage>
        <taxon>unclassified sequences</taxon>
        <taxon>metagenomes</taxon>
        <taxon>ecological metagenomes</taxon>
    </lineage>
</organism>
<protein>
    <submittedName>
        <fullName evidence="1">Unannotated protein</fullName>
    </submittedName>
</protein>